<dbReference type="EMBL" id="JALLPJ020000682">
    <property type="protein sequence ID" value="KAL3785684.1"/>
    <property type="molecule type" value="Genomic_DNA"/>
</dbReference>
<dbReference type="PANTHER" id="PTHR46896:SF3">
    <property type="entry name" value="FI06413P-RELATED"/>
    <property type="match status" value="1"/>
</dbReference>
<evidence type="ECO:0000313" key="8">
    <source>
        <dbReference type="EMBL" id="KAL3785684.1"/>
    </source>
</evidence>
<comment type="caution">
    <text evidence="8">The sequence shown here is derived from an EMBL/GenBank/DDBJ whole genome shotgun (WGS) entry which is preliminary data.</text>
</comment>
<feature type="domain" description="Ubiquitin-like protease family profile" evidence="7">
    <location>
        <begin position="436"/>
        <end position="804"/>
    </location>
</feature>
<name>A0ABD3PD50_9STRA</name>
<keyword evidence="9" id="KW-1185">Reference proteome</keyword>
<feature type="region of interest" description="Disordered" evidence="6">
    <location>
        <begin position="621"/>
        <end position="646"/>
    </location>
</feature>
<feature type="region of interest" description="Disordered" evidence="6">
    <location>
        <begin position="101"/>
        <end position="125"/>
    </location>
</feature>
<dbReference type="Proteomes" id="UP001530400">
    <property type="component" value="Unassembled WGS sequence"/>
</dbReference>
<dbReference type="AlphaFoldDB" id="A0ABD3PD50"/>
<evidence type="ECO:0000256" key="3">
    <source>
        <dbReference type="ARBA" id="ARBA00022670"/>
    </source>
</evidence>
<evidence type="ECO:0000259" key="7">
    <source>
        <dbReference type="PROSITE" id="PS50600"/>
    </source>
</evidence>
<evidence type="ECO:0000256" key="2">
    <source>
        <dbReference type="ARBA" id="ARBA00022553"/>
    </source>
</evidence>
<feature type="compositionally biased region" description="Polar residues" evidence="6">
    <location>
        <begin position="659"/>
        <end position="685"/>
    </location>
</feature>
<evidence type="ECO:0000256" key="4">
    <source>
        <dbReference type="ARBA" id="ARBA00022786"/>
    </source>
</evidence>
<dbReference type="GO" id="GO:0008233">
    <property type="term" value="F:peptidase activity"/>
    <property type="evidence" value="ECO:0007669"/>
    <property type="project" value="UniProtKB-KW"/>
</dbReference>
<sequence length="854" mass="95055">MPLQRYTVLFTSPPSRGCELILKDRENDESDTSDEDDVMELDADDAELLRIRGGGNGGELPPEAAALVKAAADKARTLSAASVKQQSEAISRKPAAAAAATSSAKQQSVPSVVAPHPPGPVITVEMTGTNTKRKRPTNVCISSKSPLFNAVQKMRKQHEFNIDLNILSTCNDEWMKSAIVNIIRAGTTIFKVEHKICPPKALPAHNRPIRKHINSRKTKRRSFPYFRSNHYRSIWLENKNDSAQEVNNILNNPAFYPVNVLFQRWVVKQNVKTDVCNPPRAKRLKTDPSAEATPQPKNGVICLFDSSDEDEEPDEPAKACNGHNQHSDELESTTASSGALPVTFTTSYEPPPDPAPPLLKYSDNADFVLTPYGAGKVISSRVERYTSISGNASLLRPTIIFTIDLHFGICHVPSHQVKTISGTPYVTKSLLTYNKVPITSMDLLRLRPMTYLNDSIVNFYLKYLKARTETGNDETVPSGRGWDDLDGNGVYIFPSFCYNQIVRIMSTGNDNKNTKANRQKIWNELKSWTKGTDIFKKRMLVFPINYNLHWTVLFVFHPGRLVRRYEKVVLTKEVPKSTPIISQDSAGGDVKTKSPERFANGLRQAFSGVVSAVKQSISNVASHISSPSRKQNDHATSEPDSNIKASAGEKASTVLINNNANHISSPSRKQTDQATSETDSNTKAVTEQAHEQLATSTRWQCDFCAASLATYEVAGEHEKRCYQNKEFCMLHFDSGKHFKLHDSQQIAGNVRKYLSAFYDGEYATTHPNVGALNQTNLPGYTSAVPQQDNTKDCGVYMLEVVERMLADPPTVDHEFVKKKCKVFAKNLFGKDVIEQKRDDILQLVHKLREGQDVS</sequence>
<dbReference type="InterPro" id="IPR003653">
    <property type="entry name" value="Peptidase_C48_C"/>
</dbReference>
<dbReference type="GO" id="GO:0006508">
    <property type="term" value="P:proteolysis"/>
    <property type="evidence" value="ECO:0007669"/>
    <property type="project" value="UniProtKB-KW"/>
</dbReference>
<dbReference type="Pfam" id="PF02902">
    <property type="entry name" value="Peptidase_C48"/>
    <property type="match status" value="2"/>
</dbReference>
<feature type="region of interest" description="Disordered" evidence="6">
    <location>
        <begin position="19"/>
        <end position="38"/>
    </location>
</feature>
<feature type="region of interest" description="Disordered" evidence="6">
    <location>
        <begin position="659"/>
        <end position="689"/>
    </location>
</feature>
<keyword evidence="3" id="KW-0645">Protease</keyword>
<organism evidence="8 9">
    <name type="scientific">Cyclotella atomus</name>
    <dbReference type="NCBI Taxonomy" id="382360"/>
    <lineage>
        <taxon>Eukaryota</taxon>
        <taxon>Sar</taxon>
        <taxon>Stramenopiles</taxon>
        <taxon>Ochrophyta</taxon>
        <taxon>Bacillariophyta</taxon>
        <taxon>Coscinodiscophyceae</taxon>
        <taxon>Thalassiosirophycidae</taxon>
        <taxon>Stephanodiscales</taxon>
        <taxon>Stephanodiscaceae</taxon>
        <taxon>Cyclotella</taxon>
    </lineage>
</organism>
<dbReference type="InterPro" id="IPR051947">
    <property type="entry name" value="Sentrin-specific_protease"/>
</dbReference>
<evidence type="ECO:0000256" key="1">
    <source>
        <dbReference type="ARBA" id="ARBA00005234"/>
    </source>
</evidence>
<dbReference type="PROSITE" id="PS50600">
    <property type="entry name" value="ULP_PROTEASE"/>
    <property type="match status" value="1"/>
</dbReference>
<dbReference type="SUPFAM" id="SSF54001">
    <property type="entry name" value="Cysteine proteinases"/>
    <property type="match status" value="1"/>
</dbReference>
<comment type="similarity">
    <text evidence="1">Belongs to the peptidase C48 family.</text>
</comment>
<dbReference type="InterPro" id="IPR038765">
    <property type="entry name" value="Papain-like_cys_pep_sf"/>
</dbReference>
<gene>
    <name evidence="8" type="ORF">ACHAWO_011704</name>
</gene>
<feature type="compositionally biased region" description="Acidic residues" evidence="6">
    <location>
        <begin position="27"/>
        <end position="38"/>
    </location>
</feature>
<dbReference type="Gene3D" id="1.10.418.20">
    <property type="match status" value="1"/>
</dbReference>
<evidence type="ECO:0000313" key="9">
    <source>
        <dbReference type="Proteomes" id="UP001530400"/>
    </source>
</evidence>
<keyword evidence="2" id="KW-0597">Phosphoprotein</keyword>
<keyword evidence="5" id="KW-0378">Hydrolase</keyword>
<feature type="region of interest" description="Disordered" evidence="6">
    <location>
        <begin position="277"/>
        <end position="336"/>
    </location>
</feature>
<proteinExistence type="inferred from homology"/>
<reference evidence="8 9" key="1">
    <citation type="submission" date="2024-10" db="EMBL/GenBank/DDBJ databases">
        <title>Updated reference genomes for cyclostephanoid diatoms.</title>
        <authorList>
            <person name="Roberts W.R."/>
            <person name="Alverson A.J."/>
        </authorList>
    </citation>
    <scope>NUCLEOTIDE SEQUENCE [LARGE SCALE GENOMIC DNA]</scope>
    <source>
        <strain evidence="8 9">AJA010-31</strain>
    </source>
</reference>
<evidence type="ECO:0000256" key="5">
    <source>
        <dbReference type="ARBA" id="ARBA00022801"/>
    </source>
</evidence>
<keyword evidence="4" id="KW-0833">Ubl conjugation pathway</keyword>
<evidence type="ECO:0000256" key="6">
    <source>
        <dbReference type="SAM" id="MobiDB-lite"/>
    </source>
</evidence>
<dbReference type="Gene3D" id="3.40.395.10">
    <property type="entry name" value="Adenoviral Proteinase, Chain A"/>
    <property type="match status" value="1"/>
</dbReference>
<protein>
    <recommendedName>
        <fullName evidence="7">Ubiquitin-like protease family profile domain-containing protein</fullName>
    </recommendedName>
</protein>
<dbReference type="PANTHER" id="PTHR46896">
    <property type="entry name" value="SENTRIN-SPECIFIC PROTEASE"/>
    <property type="match status" value="1"/>
</dbReference>
<accession>A0ABD3PD50</accession>